<protein>
    <recommendedName>
        <fullName evidence="1">DUF7814 domain-containing protein</fullName>
    </recommendedName>
</protein>
<gene>
    <name evidence="2" type="ORF">S01H4_65377</name>
</gene>
<feature type="non-terminal residue" evidence="2">
    <location>
        <position position="1"/>
    </location>
</feature>
<proteinExistence type="predicted"/>
<name>X1EXG4_9ZZZZ</name>
<evidence type="ECO:0000259" key="1">
    <source>
        <dbReference type="Pfam" id="PF25120"/>
    </source>
</evidence>
<evidence type="ECO:0000313" key="2">
    <source>
        <dbReference type="EMBL" id="GAH24965.1"/>
    </source>
</evidence>
<reference evidence="2" key="1">
    <citation type="journal article" date="2014" name="Front. Microbiol.">
        <title>High frequency of phylogenetically diverse reductive dehalogenase-homologous genes in deep subseafloor sedimentary metagenomes.</title>
        <authorList>
            <person name="Kawai M."/>
            <person name="Futagami T."/>
            <person name="Toyoda A."/>
            <person name="Takaki Y."/>
            <person name="Nishi S."/>
            <person name="Hori S."/>
            <person name="Arai W."/>
            <person name="Tsubouchi T."/>
            <person name="Morono Y."/>
            <person name="Uchiyama I."/>
            <person name="Ito T."/>
            <person name="Fujiyama A."/>
            <person name="Inagaki F."/>
            <person name="Takami H."/>
        </authorList>
    </citation>
    <scope>NUCLEOTIDE SEQUENCE</scope>
    <source>
        <strain evidence="2">Expedition CK06-06</strain>
    </source>
</reference>
<organism evidence="2">
    <name type="scientific">marine sediment metagenome</name>
    <dbReference type="NCBI Taxonomy" id="412755"/>
    <lineage>
        <taxon>unclassified sequences</taxon>
        <taxon>metagenomes</taxon>
        <taxon>ecological metagenomes</taxon>
    </lineage>
</organism>
<comment type="caution">
    <text evidence="2">The sequence shown here is derived from an EMBL/GenBank/DDBJ whole genome shotgun (WGS) entry which is preliminary data.</text>
</comment>
<dbReference type="AlphaFoldDB" id="X1EXG4"/>
<feature type="domain" description="DUF7814" evidence="1">
    <location>
        <begin position="17"/>
        <end position="97"/>
    </location>
</feature>
<feature type="non-terminal residue" evidence="2">
    <location>
        <position position="106"/>
    </location>
</feature>
<accession>X1EXG4</accession>
<dbReference type="EMBL" id="BART01039983">
    <property type="protein sequence ID" value="GAH24965.1"/>
    <property type="molecule type" value="Genomic_DNA"/>
</dbReference>
<dbReference type="Pfam" id="PF25120">
    <property type="entry name" value="DUF7814"/>
    <property type="match status" value="1"/>
</dbReference>
<dbReference type="InterPro" id="IPR056716">
    <property type="entry name" value="DUF7814"/>
</dbReference>
<sequence length="106" mass="12771">FLGGSLSKISYYRKIFSRMMFIKILLDWKLLEFNPIQEIFDKEPPRNYFNNLKDLFFKVFNNDGERIDILEKFKELPYLNGGLFRSSEIEEKYPNISLNYEAILEI</sequence>